<dbReference type="GO" id="GO:0000139">
    <property type="term" value="C:Golgi membrane"/>
    <property type="evidence" value="ECO:0007669"/>
    <property type="project" value="UniProtKB-SubCell"/>
</dbReference>
<sequence length="439" mass="50873">MNKLLYKYKLSTFGNLLETDPEWNSYKDTKGYVLIGGGQYSWLSYLVIKQIRATGSTLPIELFFASREEYEKEFCEDLLPGYKVRCNVFADELSTDLKERFDLGGYQYKMLAILSSQFENVIYLDSDNFPVRNPEGILESSLFKETGLILWPDAWARTTNPKFYDIAGVDVKEKKTTHNNYDKAHGEKPLGECTFADSWYHTFEGTLPDPTSETGMMMINKTKQVRTLLLSLYYNLFGPHFYYPLMTQGSAGEGDKETFIAAAHVLGEPYFQTAKPFLWVGYMREDAQKFASKALGHYDPVQSQQDPDGDLDFMFMHLSYPKFYPNWLVDNHDLVYAESGKHIRMYSDIYSNAGYDFDLRVLQFFTQGLCEAYYDEKGVSVFGDNLKKNTEYMGNYLAYVKNDPEIEAKRCREVFIPHLKWLKETTQFPHSVVQPHGEW</sequence>
<keyword evidence="4 10" id="KW-0808">Transferase</keyword>
<dbReference type="PANTHER" id="PTHR31646:SF1">
    <property type="entry name" value="ALPHA-1,2-MANNOSYLTRANSFERASE MNN2"/>
    <property type="match status" value="1"/>
</dbReference>
<keyword evidence="6" id="KW-0735">Signal-anchor</keyword>
<keyword evidence="9" id="KW-0472">Membrane</keyword>
<comment type="pathway">
    <text evidence="2">Protein modification; protein glycosylation.</text>
</comment>
<dbReference type="SUPFAM" id="SSF53448">
    <property type="entry name" value="Nucleotide-diphospho-sugar transferases"/>
    <property type="match status" value="1"/>
</dbReference>
<dbReference type="UniPathway" id="UPA00378"/>
<gene>
    <name evidence="10" type="ORF">CANTEDRAFT_113622</name>
</gene>
<dbReference type="Proteomes" id="UP000000707">
    <property type="component" value="Unassembled WGS sequence"/>
</dbReference>
<evidence type="ECO:0000256" key="1">
    <source>
        <dbReference type="ARBA" id="ARBA00004323"/>
    </source>
</evidence>
<evidence type="ECO:0000256" key="6">
    <source>
        <dbReference type="ARBA" id="ARBA00022968"/>
    </source>
</evidence>
<dbReference type="HOGENOM" id="CLU_013298_2_0_1"/>
<dbReference type="EMBL" id="GL996515">
    <property type="protein sequence ID" value="EGV65148.1"/>
    <property type="molecule type" value="Genomic_DNA"/>
</dbReference>
<dbReference type="Pfam" id="PF11051">
    <property type="entry name" value="Mannosyl_trans3"/>
    <property type="match status" value="1"/>
</dbReference>
<evidence type="ECO:0000256" key="9">
    <source>
        <dbReference type="ARBA" id="ARBA00023136"/>
    </source>
</evidence>
<evidence type="ECO:0000256" key="8">
    <source>
        <dbReference type="ARBA" id="ARBA00023034"/>
    </source>
</evidence>
<name>G3B113_CANTC</name>
<keyword evidence="11" id="KW-1185">Reference proteome</keyword>
<evidence type="ECO:0000256" key="2">
    <source>
        <dbReference type="ARBA" id="ARBA00004922"/>
    </source>
</evidence>
<dbReference type="GO" id="GO:0046354">
    <property type="term" value="P:mannan biosynthetic process"/>
    <property type="evidence" value="ECO:0007669"/>
    <property type="project" value="UniProtKB-ARBA"/>
</dbReference>
<dbReference type="OrthoDB" id="430354at2759"/>
<evidence type="ECO:0000256" key="4">
    <source>
        <dbReference type="ARBA" id="ARBA00022679"/>
    </source>
</evidence>
<keyword evidence="5" id="KW-0812">Transmembrane</keyword>
<keyword evidence="7" id="KW-1133">Transmembrane helix</keyword>
<evidence type="ECO:0000256" key="3">
    <source>
        <dbReference type="ARBA" id="ARBA00009105"/>
    </source>
</evidence>
<proteinExistence type="inferred from homology"/>
<comment type="similarity">
    <text evidence="3">Belongs to the MNN1/MNT family.</text>
</comment>
<evidence type="ECO:0000313" key="11">
    <source>
        <dbReference type="Proteomes" id="UP000000707"/>
    </source>
</evidence>
<dbReference type="InterPro" id="IPR022751">
    <property type="entry name" value="Alpha_mannosyltransferase"/>
</dbReference>
<accession>G3B113</accession>
<reference evidence="10 11" key="1">
    <citation type="journal article" date="2011" name="Proc. Natl. Acad. Sci. U.S.A.">
        <title>Comparative genomics of xylose-fermenting fungi for enhanced biofuel production.</title>
        <authorList>
            <person name="Wohlbach D.J."/>
            <person name="Kuo A."/>
            <person name="Sato T.K."/>
            <person name="Potts K.M."/>
            <person name="Salamov A.A."/>
            <person name="LaButti K.M."/>
            <person name="Sun H."/>
            <person name="Clum A."/>
            <person name="Pangilinan J.L."/>
            <person name="Lindquist E.A."/>
            <person name="Lucas S."/>
            <person name="Lapidus A."/>
            <person name="Jin M."/>
            <person name="Gunawan C."/>
            <person name="Balan V."/>
            <person name="Dale B.E."/>
            <person name="Jeffries T.W."/>
            <person name="Zinkel R."/>
            <person name="Barry K.W."/>
            <person name="Grigoriev I.V."/>
            <person name="Gasch A.P."/>
        </authorList>
    </citation>
    <scope>NUCLEOTIDE SEQUENCE [LARGE SCALE GENOMIC DNA]</scope>
    <source>
        <strain evidence="11">ATCC 10573 / BCRC 21748 / CBS 615 / JCM 9827 / NBRC 10315 / NRRL Y-1498 / VKM Y-70</strain>
    </source>
</reference>
<comment type="subcellular location">
    <subcellularLocation>
        <location evidence="1">Golgi apparatus membrane</location>
        <topology evidence="1">Single-pass type II membrane protein</topology>
    </subcellularLocation>
</comment>
<dbReference type="GeneID" id="18247048"/>
<dbReference type="InterPro" id="IPR029044">
    <property type="entry name" value="Nucleotide-diphossugar_trans"/>
</dbReference>
<dbReference type="KEGG" id="cten:18247048"/>
<evidence type="ECO:0000256" key="7">
    <source>
        <dbReference type="ARBA" id="ARBA00022989"/>
    </source>
</evidence>
<dbReference type="AlphaFoldDB" id="G3B113"/>
<keyword evidence="8" id="KW-0333">Golgi apparatus</keyword>
<evidence type="ECO:0000256" key="5">
    <source>
        <dbReference type="ARBA" id="ARBA00022692"/>
    </source>
</evidence>
<dbReference type="PANTHER" id="PTHR31646">
    <property type="entry name" value="ALPHA-1,2-MANNOSYLTRANSFERASE MNN2"/>
    <property type="match status" value="1"/>
</dbReference>
<dbReference type="GO" id="GO:0000026">
    <property type="term" value="F:alpha-1,2-mannosyltransferase activity"/>
    <property type="evidence" value="ECO:0007669"/>
    <property type="project" value="TreeGrafter"/>
</dbReference>
<protein>
    <submittedName>
        <fullName evidence="10">Nucleotide-diphospho-sugar transferase</fullName>
    </submittedName>
</protein>
<evidence type="ECO:0000313" key="10">
    <source>
        <dbReference type="EMBL" id="EGV65148.1"/>
    </source>
</evidence>
<organism evidence="11">
    <name type="scientific">Candida tenuis (strain ATCC 10573 / BCRC 21748 / CBS 615 / JCM 9827 / NBRC 10315 / NRRL Y-1498 / VKM Y-70)</name>
    <name type="common">Yeast</name>
    <name type="synonym">Yamadazyma tenuis</name>
    <dbReference type="NCBI Taxonomy" id="590646"/>
    <lineage>
        <taxon>Eukaryota</taxon>
        <taxon>Fungi</taxon>
        <taxon>Dikarya</taxon>
        <taxon>Ascomycota</taxon>
        <taxon>Saccharomycotina</taxon>
        <taxon>Pichiomycetes</taxon>
        <taxon>Debaryomycetaceae</taxon>
        <taxon>Yamadazyma</taxon>
    </lineage>
</organism>